<dbReference type="AlphaFoldDB" id="X0UFK8"/>
<feature type="non-terminal residue" evidence="1">
    <location>
        <position position="269"/>
    </location>
</feature>
<name>X0UFK8_9ZZZZ</name>
<reference evidence="1" key="1">
    <citation type="journal article" date="2014" name="Front. Microbiol.">
        <title>High frequency of phylogenetically diverse reductive dehalogenase-homologous genes in deep subseafloor sedimentary metagenomes.</title>
        <authorList>
            <person name="Kawai M."/>
            <person name="Futagami T."/>
            <person name="Toyoda A."/>
            <person name="Takaki Y."/>
            <person name="Nishi S."/>
            <person name="Hori S."/>
            <person name="Arai W."/>
            <person name="Tsubouchi T."/>
            <person name="Morono Y."/>
            <person name="Uchiyama I."/>
            <person name="Ito T."/>
            <person name="Fujiyama A."/>
            <person name="Inagaki F."/>
            <person name="Takami H."/>
        </authorList>
    </citation>
    <scope>NUCLEOTIDE SEQUENCE</scope>
    <source>
        <strain evidence="1">Expedition CK06-06</strain>
    </source>
</reference>
<protein>
    <submittedName>
        <fullName evidence="1">Uncharacterized protein</fullName>
    </submittedName>
</protein>
<proteinExistence type="predicted"/>
<comment type="caution">
    <text evidence="1">The sequence shown here is derived from an EMBL/GenBank/DDBJ whole genome shotgun (WGS) entry which is preliminary data.</text>
</comment>
<gene>
    <name evidence="1" type="ORF">S01H1_38345</name>
</gene>
<dbReference type="EMBL" id="BARS01024140">
    <property type="protein sequence ID" value="GAG04375.1"/>
    <property type="molecule type" value="Genomic_DNA"/>
</dbReference>
<organism evidence="1">
    <name type="scientific">marine sediment metagenome</name>
    <dbReference type="NCBI Taxonomy" id="412755"/>
    <lineage>
        <taxon>unclassified sequences</taxon>
        <taxon>metagenomes</taxon>
        <taxon>ecological metagenomes</taxon>
    </lineage>
</organism>
<evidence type="ECO:0000313" key="1">
    <source>
        <dbReference type="EMBL" id="GAG04375.1"/>
    </source>
</evidence>
<feature type="non-terminal residue" evidence="1">
    <location>
        <position position="1"/>
    </location>
</feature>
<sequence length="269" mass="31294">FQEDVYGGVRFGGYDFVRLDYLKKNWKSKVAEKKTSLGKGFDKEFLSFRDTLESGEWPKRLSPVVAKTIDWARDEFKNLNSKLSILLSQRPDLLAVLRRVLNKVSLDTVERYLDARRVNVYLITFRLDGGSLRRLLDCLVEPGKKSLLEEIGIELNWNDHPKYKFKQYTNNARIGAIPKGCTFEQFHNAFQEDFKKIIDSRRCLIPQKGSSLKKRPDPPGEWDWDNHDLEGIELLLHRFGLSRGYFYGFASNISRPHASEKIRDLFGEV</sequence>
<accession>X0UFK8</accession>